<dbReference type="Proteomes" id="UP000325811">
    <property type="component" value="Chromosome I"/>
</dbReference>
<evidence type="ECO:0000313" key="3">
    <source>
        <dbReference type="Proteomes" id="UP000325811"/>
    </source>
</evidence>
<evidence type="ECO:0000256" key="1">
    <source>
        <dbReference type="SAM" id="Phobius"/>
    </source>
</evidence>
<gene>
    <name evidence="2" type="ORF">PDMSB3_1106</name>
</gene>
<evidence type="ECO:0000313" key="2">
    <source>
        <dbReference type="EMBL" id="VVD27568.1"/>
    </source>
</evidence>
<dbReference type="RefSeq" id="WP_165185281.1">
    <property type="nucleotide sequence ID" value="NZ_LR699553.1"/>
</dbReference>
<proteinExistence type="predicted"/>
<dbReference type="EMBL" id="LR699553">
    <property type="protein sequence ID" value="VVD27568.1"/>
    <property type="molecule type" value="Genomic_DNA"/>
</dbReference>
<keyword evidence="3" id="KW-1185">Reference proteome</keyword>
<reference evidence="2 3" key="1">
    <citation type="submission" date="2019-08" db="EMBL/GenBank/DDBJ databases">
        <authorList>
            <person name="Herpell B J."/>
        </authorList>
    </citation>
    <scope>NUCLEOTIDE SEQUENCE [LARGE SCALE GENOMIC DNA]</scope>
    <source>
        <strain evidence="3">Msb3</strain>
    </source>
</reference>
<dbReference type="AlphaFoldDB" id="A0A5Q4ZJH1"/>
<organism evidence="2 3">
    <name type="scientific">Paraburkholderia dioscoreae</name>
    <dbReference type="NCBI Taxonomy" id="2604047"/>
    <lineage>
        <taxon>Bacteria</taxon>
        <taxon>Pseudomonadati</taxon>
        <taxon>Pseudomonadota</taxon>
        <taxon>Betaproteobacteria</taxon>
        <taxon>Burkholderiales</taxon>
        <taxon>Burkholderiaceae</taxon>
        <taxon>Paraburkholderia</taxon>
    </lineage>
</organism>
<name>A0A5Q4ZJH1_9BURK</name>
<dbReference type="KEGG" id="pdio:PDMSB3_1106"/>
<sequence length="73" mass="7923">MKSAMSNTILGTPINRLHRAIGRRIRSINVLYPAKMLRIAIVASVLYFGVAVLAIGMAILLAIADAVRCVLLF</sequence>
<protein>
    <submittedName>
        <fullName evidence="2">Uncharacterized protein</fullName>
    </submittedName>
</protein>
<keyword evidence="1" id="KW-1133">Transmembrane helix</keyword>
<keyword evidence="1" id="KW-0812">Transmembrane</keyword>
<feature type="transmembrane region" description="Helical" evidence="1">
    <location>
        <begin position="39"/>
        <end position="64"/>
    </location>
</feature>
<keyword evidence="1" id="KW-0472">Membrane</keyword>
<accession>A0A5Q4ZJH1</accession>